<dbReference type="GO" id="GO:0051539">
    <property type="term" value="F:4 iron, 4 sulfur cluster binding"/>
    <property type="evidence" value="ECO:0007669"/>
    <property type="project" value="UniProtKB-KW"/>
</dbReference>
<dbReference type="Gene3D" id="3.60.9.10">
    <property type="entry name" value="Aldehyde ferredoxin oxidoreductase, N-terminal domain"/>
    <property type="match status" value="1"/>
</dbReference>
<sequence>MAWTGNVLRVNLTNGSVKSEPLNKQWAREYLGQRGLATKYLVEEVDPTVDALSPENKLIMVTGPLTGTMASTGGRYSVVTKSPLTGAVACSNSGGYIGAELKMAGWDMVIFEGRSEKPVYLHIENEDAQLLPADEIWGKSVWEADGILHRRHQDPDMRISCVGRAAEAGNLYAAIVNDLHRAAGRSGVGTVMASKHLKAVAVRGSRGVGNIKDPMRFMQATEAGKKVLADNAVTGGGLPQYGTQVLMNVINEMGAMPTRNMREVQFESAHRISGEAMHEPRESDGKPNLTTNAACFACTIACGRISTIDQGHYTVKNKPEYWHASGGLEYEAAWALGSDTGVDDMDALTYGMFLCNEDGIDPISFGATVAAAMELYELGAITKDDTGGLALTFGSAEALTTCAELTARGEGFGKELGLGSKRLCEKYGHPDLSMTVKGQEFPAYDPRGIQGMGLAYATSNRGACHLRGYTVSSEVLGIPEKTDPLVTEGKPELVKAFQDATAVVDSSGLCVFTTFAWTLDDIAPQIDAACEGEWSTEYLLQVGERIWNLERDFNLRAGLSGKDDTLPKRLRKDAANVGPAQGMVNDVEAMMPHYYAIRGWTEDGRITDETRQRLGL</sequence>
<dbReference type="Gene3D" id="1.10.599.10">
    <property type="entry name" value="Aldehyde Ferredoxin Oxidoreductase Protein, subunit A, domain 3"/>
    <property type="match status" value="1"/>
</dbReference>
<gene>
    <name evidence="10" type="ORF">SAMN04488052_101720</name>
</gene>
<organism evidence="10 11">
    <name type="scientific">Aquisalimonas asiatica</name>
    <dbReference type="NCBI Taxonomy" id="406100"/>
    <lineage>
        <taxon>Bacteria</taxon>
        <taxon>Pseudomonadati</taxon>
        <taxon>Pseudomonadota</taxon>
        <taxon>Gammaproteobacteria</taxon>
        <taxon>Chromatiales</taxon>
        <taxon>Ectothiorhodospiraceae</taxon>
        <taxon>Aquisalimonas</taxon>
    </lineage>
</organism>
<dbReference type="RefSeq" id="WP_091639969.1">
    <property type="nucleotide sequence ID" value="NZ_FOEG01000001.1"/>
</dbReference>
<evidence type="ECO:0000313" key="11">
    <source>
        <dbReference type="Proteomes" id="UP000199657"/>
    </source>
</evidence>
<dbReference type="InterPro" id="IPR013983">
    <property type="entry name" value="Ald_Fedxn_OxRdtase_N"/>
</dbReference>
<feature type="domain" description="Aldehyde ferredoxin oxidoreductase N-terminal" evidence="9">
    <location>
        <begin position="3"/>
        <end position="206"/>
    </location>
</feature>
<dbReference type="Pfam" id="PF02730">
    <property type="entry name" value="AFOR_N"/>
    <property type="match status" value="1"/>
</dbReference>
<reference evidence="10 11" key="1">
    <citation type="submission" date="2016-10" db="EMBL/GenBank/DDBJ databases">
        <authorList>
            <person name="de Groot N.N."/>
        </authorList>
    </citation>
    <scope>NUCLEOTIDE SEQUENCE [LARGE SCALE GENOMIC DNA]</scope>
    <source>
        <strain evidence="10 11">CGMCC 1.6291</strain>
    </source>
</reference>
<dbReference type="SUPFAM" id="SSF48310">
    <property type="entry name" value="Aldehyde ferredoxin oxidoreductase, C-terminal domains"/>
    <property type="match status" value="1"/>
</dbReference>
<dbReference type="Proteomes" id="UP000199657">
    <property type="component" value="Unassembled WGS sequence"/>
</dbReference>
<keyword evidence="11" id="KW-1185">Reference proteome</keyword>
<evidence type="ECO:0000256" key="8">
    <source>
        <dbReference type="ARBA" id="ARBA00049934"/>
    </source>
</evidence>
<dbReference type="SUPFAM" id="SSF56228">
    <property type="entry name" value="Aldehyde ferredoxin oxidoreductase, N-terminal domain"/>
    <property type="match status" value="1"/>
</dbReference>
<dbReference type="STRING" id="406100.SAMN04488052_101720"/>
<dbReference type="EMBL" id="FOEG01000001">
    <property type="protein sequence ID" value="SEO56411.1"/>
    <property type="molecule type" value="Genomic_DNA"/>
</dbReference>
<dbReference type="PANTHER" id="PTHR30038:SF0">
    <property type="entry name" value="TUNGSTEN-CONTAINING ALDEHYDE FERREDOXIN OXIDOREDUCTASE"/>
    <property type="match status" value="1"/>
</dbReference>
<evidence type="ECO:0000256" key="5">
    <source>
        <dbReference type="ARBA" id="ARBA00023002"/>
    </source>
</evidence>
<dbReference type="InterPro" id="IPR051919">
    <property type="entry name" value="W-dependent_AOR"/>
</dbReference>
<evidence type="ECO:0000256" key="2">
    <source>
        <dbReference type="ARBA" id="ARBA00011032"/>
    </source>
</evidence>
<keyword evidence="3" id="KW-0004">4Fe-4S</keyword>
<dbReference type="Gene3D" id="1.10.569.10">
    <property type="entry name" value="Aldehyde Ferredoxin Oxidoreductase Protein, subunit A, domain 2"/>
    <property type="match status" value="1"/>
</dbReference>
<dbReference type="InterPro" id="IPR036021">
    <property type="entry name" value="Tungsten_al_ferr_oxy-like_C"/>
</dbReference>
<keyword evidence="5" id="KW-0560">Oxidoreductase</keyword>
<dbReference type="GO" id="GO:0009055">
    <property type="term" value="F:electron transfer activity"/>
    <property type="evidence" value="ECO:0007669"/>
    <property type="project" value="InterPro"/>
</dbReference>
<comment type="cofactor">
    <cofactor evidence="1">
        <name>[4Fe-4S] cluster</name>
        <dbReference type="ChEBI" id="CHEBI:49883"/>
    </cofactor>
</comment>
<evidence type="ECO:0000256" key="4">
    <source>
        <dbReference type="ARBA" id="ARBA00022723"/>
    </source>
</evidence>
<comment type="cofactor">
    <cofactor evidence="8">
        <name>tungstopterin</name>
        <dbReference type="ChEBI" id="CHEBI:30402"/>
    </cofactor>
</comment>
<name>A0A1H8QR11_9GAMM</name>
<dbReference type="GO" id="GO:0046872">
    <property type="term" value="F:metal ion binding"/>
    <property type="evidence" value="ECO:0007669"/>
    <property type="project" value="UniProtKB-KW"/>
</dbReference>
<dbReference type="InterPro" id="IPR001203">
    <property type="entry name" value="OxRdtase_Ald_Fedxn_C"/>
</dbReference>
<dbReference type="SMART" id="SM00790">
    <property type="entry name" value="AFOR_N"/>
    <property type="match status" value="1"/>
</dbReference>
<evidence type="ECO:0000256" key="7">
    <source>
        <dbReference type="ARBA" id="ARBA00023014"/>
    </source>
</evidence>
<dbReference type="InterPro" id="IPR013984">
    <property type="entry name" value="Ald_Fedxn_OxRdtase_dom2"/>
</dbReference>
<proteinExistence type="inferred from homology"/>
<dbReference type="Pfam" id="PF01314">
    <property type="entry name" value="AFOR_C"/>
    <property type="match status" value="1"/>
</dbReference>
<keyword evidence="7" id="KW-0411">Iron-sulfur</keyword>
<dbReference type="PANTHER" id="PTHR30038">
    <property type="entry name" value="ALDEHYDE FERREDOXIN OXIDOREDUCTASE"/>
    <property type="match status" value="1"/>
</dbReference>
<protein>
    <submittedName>
        <fullName evidence="10">Phenylacetaldehyde:ferredoxin oxidoreductase</fullName>
    </submittedName>
</protein>
<dbReference type="GO" id="GO:0016625">
    <property type="term" value="F:oxidoreductase activity, acting on the aldehyde or oxo group of donors, iron-sulfur protein as acceptor"/>
    <property type="evidence" value="ECO:0007669"/>
    <property type="project" value="InterPro"/>
</dbReference>
<evidence type="ECO:0000313" key="10">
    <source>
        <dbReference type="EMBL" id="SEO56411.1"/>
    </source>
</evidence>
<keyword evidence="4" id="KW-0479">Metal-binding</keyword>
<dbReference type="AlphaFoldDB" id="A0A1H8QR11"/>
<keyword evidence="6" id="KW-0408">Iron</keyword>
<accession>A0A1H8QR11</accession>
<evidence type="ECO:0000256" key="6">
    <source>
        <dbReference type="ARBA" id="ARBA00023004"/>
    </source>
</evidence>
<evidence type="ECO:0000256" key="1">
    <source>
        <dbReference type="ARBA" id="ARBA00001966"/>
    </source>
</evidence>
<comment type="similarity">
    <text evidence="2">Belongs to the AOR/FOR family.</text>
</comment>
<dbReference type="InterPro" id="IPR036503">
    <property type="entry name" value="Ald_Fedxn_OxRdtase_N_sf"/>
</dbReference>
<dbReference type="OrthoDB" id="9763894at2"/>
<evidence type="ECO:0000256" key="3">
    <source>
        <dbReference type="ARBA" id="ARBA00022485"/>
    </source>
</evidence>
<dbReference type="InterPro" id="IPR013985">
    <property type="entry name" value="Ald_Fedxn_OxRdtase_dom3"/>
</dbReference>
<evidence type="ECO:0000259" key="9">
    <source>
        <dbReference type="SMART" id="SM00790"/>
    </source>
</evidence>